<name>A0A7W1XT97_9BACL</name>
<dbReference type="HAMAP" id="MF_02207">
    <property type="entry name" value="MreB"/>
    <property type="match status" value="1"/>
</dbReference>
<evidence type="ECO:0000313" key="8">
    <source>
        <dbReference type="EMBL" id="MBA4602717.1"/>
    </source>
</evidence>
<evidence type="ECO:0000256" key="5">
    <source>
        <dbReference type="ARBA" id="ARBA00023458"/>
    </source>
</evidence>
<organism evidence="8 9">
    <name type="scientific">Thermoactinomyces mirandus</name>
    <dbReference type="NCBI Taxonomy" id="2756294"/>
    <lineage>
        <taxon>Bacteria</taxon>
        <taxon>Bacillati</taxon>
        <taxon>Bacillota</taxon>
        <taxon>Bacilli</taxon>
        <taxon>Bacillales</taxon>
        <taxon>Thermoactinomycetaceae</taxon>
        <taxon>Thermoactinomyces</taxon>
    </lineage>
</organism>
<feature type="binding site" evidence="7">
    <location>
        <begin position="15"/>
        <end position="17"/>
    </location>
    <ligand>
        <name>ATP</name>
        <dbReference type="ChEBI" id="CHEBI:30616"/>
    </ligand>
</feature>
<dbReference type="NCBIfam" id="NF010539">
    <property type="entry name" value="PRK13927.1"/>
    <property type="match status" value="1"/>
</dbReference>
<dbReference type="RefSeq" id="WP_181740580.1">
    <property type="nucleotide sequence ID" value="NZ_JACEOL010000033.1"/>
</dbReference>
<keyword evidence="3 7" id="KW-0067">ATP-binding</keyword>
<keyword evidence="1 7" id="KW-0963">Cytoplasm</keyword>
<protein>
    <recommendedName>
        <fullName evidence="6 7">Cell shape-determining protein MreB</fullName>
    </recommendedName>
</protein>
<dbReference type="GO" id="GO:0005737">
    <property type="term" value="C:cytoplasm"/>
    <property type="evidence" value="ECO:0007669"/>
    <property type="project" value="UniProtKB-SubCell"/>
</dbReference>
<evidence type="ECO:0000256" key="2">
    <source>
        <dbReference type="ARBA" id="ARBA00022741"/>
    </source>
</evidence>
<dbReference type="InterPro" id="IPR043129">
    <property type="entry name" value="ATPase_NBD"/>
</dbReference>
<feature type="binding site" evidence="7">
    <location>
        <begin position="161"/>
        <end position="163"/>
    </location>
    <ligand>
        <name>ATP</name>
        <dbReference type="ChEBI" id="CHEBI:30616"/>
    </ligand>
</feature>
<dbReference type="GO" id="GO:0005524">
    <property type="term" value="F:ATP binding"/>
    <property type="evidence" value="ECO:0007669"/>
    <property type="project" value="UniProtKB-KW"/>
</dbReference>
<reference evidence="8 9" key="1">
    <citation type="submission" date="2020-07" db="EMBL/GenBank/DDBJ databases">
        <title>Thermoactinomyces phylogeny.</title>
        <authorList>
            <person name="Dunlap C."/>
        </authorList>
    </citation>
    <scope>NUCLEOTIDE SEQUENCE [LARGE SCALE GENOMIC DNA]</scope>
    <source>
        <strain evidence="8 9">AMNI-1</strain>
    </source>
</reference>
<dbReference type="PANTHER" id="PTHR42749">
    <property type="entry name" value="CELL SHAPE-DETERMINING PROTEIN MREB"/>
    <property type="match status" value="1"/>
</dbReference>
<dbReference type="EMBL" id="JACEOL010000033">
    <property type="protein sequence ID" value="MBA4602717.1"/>
    <property type="molecule type" value="Genomic_DNA"/>
</dbReference>
<comment type="subunit">
    <text evidence="7">Forms polymers.</text>
</comment>
<dbReference type="GO" id="GO:0008360">
    <property type="term" value="P:regulation of cell shape"/>
    <property type="evidence" value="ECO:0007669"/>
    <property type="project" value="UniProtKB-UniRule"/>
</dbReference>
<dbReference type="Proteomes" id="UP000538292">
    <property type="component" value="Unassembled WGS sequence"/>
</dbReference>
<comment type="caution">
    <text evidence="8">The sequence shown here is derived from an EMBL/GenBank/DDBJ whole genome shotgun (WGS) entry which is preliminary data.</text>
</comment>
<dbReference type="GO" id="GO:0000902">
    <property type="term" value="P:cell morphogenesis"/>
    <property type="evidence" value="ECO:0007669"/>
    <property type="project" value="InterPro"/>
</dbReference>
<dbReference type="FunFam" id="3.30.420.40:FF:000016">
    <property type="entry name" value="Rod shape-determining protein mreB"/>
    <property type="match status" value="1"/>
</dbReference>
<evidence type="ECO:0000256" key="4">
    <source>
        <dbReference type="ARBA" id="ARBA00022960"/>
    </source>
</evidence>
<dbReference type="Pfam" id="PF06723">
    <property type="entry name" value="MreB_Mbl"/>
    <property type="match status" value="1"/>
</dbReference>
<dbReference type="SUPFAM" id="SSF53067">
    <property type="entry name" value="Actin-like ATPase domain"/>
    <property type="match status" value="2"/>
</dbReference>
<dbReference type="AlphaFoldDB" id="A0A7W1XT97"/>
<keyword evidence="4 7" id="KW-0133">Cell shape</keyword>
<keyword evidence="9" id="KW-1185">Reference proteome</keyword>
<gene>
    <name evidence="7" type="primary">mreB</name>
    <name evidence="8" type="ORF">H2C83_10410</name>
</gene>
<evidence type="ECO:0000256" key="3">
    <source>
        <dbReference type="ARBA" id="ARBA00022840"/>
    </source>
</evidence>
<keyword evidence="2 7" id="KW-0547">Nucleotide-binding</keyword>
<dbReference type="NCBIfam" id="TIGR00904">
    <property type="entry name" value="mreB"/>
    <property type="match status" value="1"/>
</dbReference>
<evidence type="ECO:0000256" key="1">
    <source>
        <dbReference type="ARBA" id="ARBA00022490"/>
    </source>
</evidence>
<dbReference type="PANTHER" id="PTHR42749:SF1">
    <property type="entry name" value="CELL SHAPE-DETERMINING PROTEIN MREB"/>
    <property type="match status" value="1"/>
</dbReference>
<evidence type="ECO:0000256" key="6">
    <source>
        <dbReference type="ARBA" id="ARBA00067319"/>
    </source>
</evidence>
<accession>A0A7W1XT97</accession>
<comment type="similarity">
    <text evidence="5 7">Belongs to the FtsA/MreB family.</text>
</comment>
<dbReference type="Gene3D" id="3.30.420.40">
    <property type="match status" value="3"/>
</dbReference>
<dbReference type="PRINTS" id="PR01652">
    <property type="entry name" value="SHAPEPROTEIN"/>
</dbReference>
<dbReference type="InterPro" id="IPR004753">
    <property type="entry name" value="MreB"/>
</dbReference>
<dbReference type="InterPro" id="IPR056546">
    <property type="entry name" value="MreB_MamK-like"/>
</dbReference>
<comment type="function">
    <text evidence="7">Forms membrane-associated dynamic filaments that are essential for cell shape determination. Acts by regulating cell wall synthesis and cell elongation, and thus cell shape. A feedback loop between cell geometry and MreB localization may maintain elongated cell shape by targeting cell wall growth to regions of negative cell wall curvature.</text>
</comment>
<feature type="binding site" evidence="7">
    <location>
        <begin position="292"/>
        <end position="295"/>
    </location>
    <ligand>
        <name>ATP</name>
        <dbReference type="ChEBI" id="CHEBI:30616"/>
    </ligand>
</feature>
<proteinExistence type="inferred from homology"/>
<evidence type="ECO:0000256" key="7">
    <source>
        <dbReference type="HAMAP-Rule" id="MF_02207"/>
    </source>
</evidence>
<evidence type="ECO:0000313" key="9">
    <source>
        <dbReference type="Proteomes" id="UP000538292"/>
    </source>
</evidence>
<sequence length="352" mass="38207">MFGGLVKDLGIDLGTANTLVYVKGEGIVVREPSVVAIDTETQEIKAVGNAAKLMIGRTPGNIVAIRPMKDGVIADYTTTATMLEYFIKQAINQKMIIPRRPNVMVCIPSGITPVEKRAVEQAAMRAGVKEAYTIEEPFAAAIGAGLPVWEPTGSMVVDIGGGTTEVAVISLGGIVTSHSLRVAGDKMDEAIIQYIRRKHNLLIGERTAEMLKLEIGSAIPEDDPEKNNEREIKGRDLMTGLPRMIKITSREIAEALSETVREIINAVKMALEETPPELAADILERGIMLTGGGALLRKLDDCLKQETQMPVMIAENPLDCVAMGTGVSLEHIDKFKPRSGTGYRSLLHKRFY</sequence>
<comment type="subcellular location">
    <subcellularLocation>
        <location evidence="7">Cytoplasm</location>
    </subcellularLocation>
    <text evidence="7">Membrane-associated.</text>
</comment>
<feature type="binding site" evidence="7">
    <location>
        <begin position="209"/>
        <end position="212"/>
    </location>
    <ligand>
        <name>ATP</name>
        <dbReference type="ChEBI" id="CHEBI:30616"/>
    </ligand>
</feature>
<dbReference type="CDD" id="cd10225">
    <property type="entry name" value="ASKHA_NBD_MreB-like"/>
    <property type="match status" value="1"/>
</dbReference>